<feature type="signal peptide" evidence="1">
    <location>
        <begin position="1"/>
        <end position="25"/>
    </location>
</feature>
<sequence>MNNMLRKLLILFTGMFCCLSHVSTAQELRANVSVVANQISASTDKKIFTTLQAALKEFLNNRKWSDDVFTTAEKIECNFMLNITQDLGSNQYKATLTVQATRPVYNSGYLTSLLNTQDGDVAFKYIEYQPLEFSDNRVVANDPMVSNLTAIFAYYAYLVLGLDYDSFSPRGGDVFFRKAQNIVNNAPEGKDVSGWKAFEGNNNRYWLQDNLLNARFSRFHEVMYQYHRMGLDNMSEDLIKGRAAIMNCLNLMQALYNDNPNNILLQMFFRSKADELQKIYAKAPPQEKARAVEILSAIDVPNAQRYQALKSATNNNIITN</sequence>
<protein>
    <submittedName>
        <fullName evidence="2">DUF4835 domain-containing protein</fullName>
    </submittedName>
</protein>
<organism evidence="2 3">
    <name type="scientific">Chitinophaga caeni</name>
    <dbReference type="NCBI Taxonomy" id="2029983"/>
    <lineage>
        <taxon>Bacteria</taxon>
        <taxon>Pseudomonadati</taxon>
        <taxon>Bacteroidota</taxon>
        <taxon>Chitinophagia</taxon>
        <taxon>Chitinophagales</taxon>
        <taxon>Chitinophagaceae</taxon>
        <taxon>Chitinophaga</taxon>
    </lineage>
</organism>
<evidence type="ECO:0000256" key="1">
    <source>
        <dbReference type="SAM" id="SignalP"/>
    </source>
</evidence>
<dbReference type="KEGG" id="cbae:COR50_08950"/>
<accession>A0A291QTJ1</accession>
<dbReference type="OrthoDB" id="9773381at2"/>
<dbReference type="EMBL" id="CP023777">
    <property type="protein sequence ID" value="ATL47288.1"/>
    <property type="molecule type" value="Genomic_DNA"/>
</dbReference>
<dbReference type="Pfam" id="PF16119">
    <property type="entry name" value="DUF4835"/>
    <property type="match status" value="1"/>
</dbReference>
<keyword evidence="3" id="KW-1185">Reference proteome</keyword>
<dbReference type="InterPro" id="IPR032274">
    <property type="entry name" value="DUF4835"/>
</dbReference>
<evidence type="ECO:0000313" key="3">
    <source>
        <dbReference type="Proteomes" id="UP000220133"/>
    </source>
</evidence>
<evidence type="ECO:0000313" key="2">
    <source>
        <dbReference type="EMBL" id="ATL47288.1"/>
    </source>
</evidence>
<gene>
    <name evidence="2" type="ORF">COR50_08950</name>
</gene>
<reference evidence="2 3" key="1">
    <citation type="submission" date="2017-10" db="EMBL/GenBank/DDBJ databases">
        <title>Paenichitinophaga pekingensis gen. nov., sp. nov., isolated from activated sludge.</title>
        <authorList>
            <person name="Jin D."/>
            <person name="Kong X."/>
            <person name="Deng Y."/>
            <person name="Bai Z."/>
        </authorList>
    </citation>
    <scope>NUCLEOTIDE SEQUENCE [LARGE SCALE GENOMIC DNA]</scope>
    <source>
        <strain evidence="2 3">13</strain>
    </source>
</reference>
<name>A0A291QTJ1_9BACT</name>
<dbReference type="AlphaFoldDB" id="A0A291QTJ1"/>
<feature type="chain" id="PRO_5012132196" evidence="1">
    <location>
        <begin position="26"/>
        <end position="320"/>
    </location>
</feature>
<proteinExistence type="predicted"/>
<keyword evidence="1" id="KW-0732">Signal</keyword>
<dbReference type="Proteomes" id="UP000220133">
    <property type="component" value="Chromosome"/>
</dbReference>